<reference evidence="3" key="2">
    <citation type="submission" date="2024-10" db="UniProtKB">
        <authorList>
            <consortium name="EnsemblProtists"/>
        </authorList>
    </citation>
    <scope>IDENTIFICATION</scope>
</reference>
<dbReference type="PaxDb" id="2903-EOD41171"/>
<accession>A0A0D3KZI6</accession>
<feature type="region of interest" description="Disordered" evidence="1">
    <location>
        <begin position="270"/>
        <end position="294"/>
    </location>
</feature>
<evidence type="ECO:0000313" key="4">
    <source>
        <dbReference type="Proteomes" id="UP000013827"/>
    </source>
</evidence>
<protein>
    <recommendedName>
        <fullName evidence="2">RNA-editing substrate-binding complex 6 protein domain-containing protein</fullName>
    </recommendedName>
</protein>
<proteinExistence type="predicted"/>
<feature type="domain" description="RNA-editing substrate-binding complex 6 protein" evidence="2">
    <location>
        <begin position="119"/>
        <end position="205"/>
    </location>
</feature>
<sequence>MLPPRQLVASIARWLPPRRAMAILPQRPQFSATDLRREEQLQRRILRAERATQLRLESLSAPPKFSQLKSTDEVLGAYEAKRPVLKPADTVAAFYALGQLTRMPAHLAGEARVARDPRFGALRSDVLASLPQLNARQLSNALQAAAYLQLRDATLLGELCSHSARRAETFALRDVVSGVYSLGRLRWRDEALARPLLERAEADVRGLHPIDLANLCGGLLGLGLAPRRLLGGVVDTAAAKLADFGPVELPSLLSSLASLGVSDERLLRASASKPRRPPLDPSEIGPRNSSCDIQRHSAPQADRLPDLLPDMNGRALAEFSAALAAAELWLPVALEQISDEAAEKLSFLRVADSLVLLAALAQLRWDRPPATPMLASRLAECASPPPPSRTPCRRRPEGGGAVRCRFAPKLTAAVATVRLPGERSAPLGAADAAALAELCGALRHLRAEPPPRLVAHLAAVLPVASSAAAMRTLERDHRRALAKLADASREWAGVR</sequence>
<evidence type="ECO:0000259" key="2">
    <source>
        <dbReference type="Pfam" id="PF26188"/>
    </source>
</evidence>
<reference evidence="4" key="1">
    <citation type="journal article" date="2013" name="Nature">
        <title>Pan genome of the phytoplankton Emiliania underpins its global distribution.</title>
        <authorList>
            <person name="Read B.A."/>
            <person name="Kegel J."/>
            <person name="Klute M.J."/>
            <person name="Kuo A."/>
            <person name="Lefebvre S.C."/>
            <person name="Maumus F."/>
            <person name="Mayer C."/>
            <person name="Miller J."/>
            <person name="Monier A."/>
            <person name="Salamov A."/>
            <person name="Young J."/>
            <person name="Aguilar M."/>
            <person name="Claverie J.M."/>
            <person name="Frickenhaus S."/>
            <person name="Gonzalez K."/>
            <person name="Herman E.K."/>
            <person name="Lin Y.C."/>
            <person name="Napier J."/>
            <person name="Ogata H."/>
            <person name="Sarno A.F."/>
            <person name="Shmutz J."/>
            <person name="Schroeder D."/>
            <person name="de Vargas C."/>
            <person name="Verret F."/>
            <person name="von Dassow P."/>
            <person name="Valentin K."/>
            <person name="Van de Peer Y."/>
            <person name="Wheeler G."/>
            <person name="Dacks J.B."/>
            <person name="Delwiche C.F."/>
            <person name="Dyhrman S.T."/>
            <person name="Glockner G."/>
            <person name="John U."/>
            <person name="Richards T."/>
            <person name="Worden A.Z."/>
            <person name="Zhang X."/>
            <person name="Grigoriev I.V."/>
            <person name="Allen A.E."/>
            <person name="Bidle K."/>
            <person name="Borodovsky M."/>
            <person name="Bowler C."/>
            <person name="Brownlee C."/>
            <person name="Cock J.M."/>
            <person name="Elias M."/>
            <person name="Gladyshev V.N."/>
            <person name="Groth M."/>
            <person name="Guda C."/>
            <person name="Hadaegh A."/>
            <person name="Iglesias-Rodriguez M.D."/>
            <person name="Jenkins J."/>
            <person name="Jones B.M."/>
            <person name="Lawson T."/>
            <person name="Leese F."/>
            <person name="Lindquist E."/>
            <person name="Lobanov A."/>
            <person name="Lomsadze A."/>
            <person name="Malik S.B."/>
            <person name="Marsh M.E."/>
            <person name="Mackinder L."/>
            <person name="Mock T."/>
            <person name="Mueller-Roeber B."/>
            <person name="Pagarete A."/>
            <person name="Parker M."/>
            <person name="Probert I."/>
            <person name="Quesneville H."/>
            <person name="Raines C."/>
            <person name="Rensing S.A."/>
            <person name="Riano-Pachon D.M."/>
            <person name="Richier S."/>
            <person name="Rokitta S."/>
            <person name="Shiraiwa Y."/>
            <person name="Soanes D.M."/>
            <person name="van der Giezen M."/>
            <person name="Wahlund T.M."/>
            <person name="Williams B."/>
            <person name="Wilson W."/>
            <person name="Wolfe G."/>
            <person name="Wurch L.L."/>
        </authorList>
    </citation>
    <scope>NUCLEOTIDE SEQUENCE</scope>
</reference>
<dbReference type="Proteomes" id="UP000013827">
    <property type="component" value="Unassembled WGS sequence"/>
</dbReference>
<dbReference type="Pfam" id="PF26188">
    <property type="entry name" value="RESC6"/>
    <property type="match status" value="1"/>
</dbReference>
<evidence type="ECO:0000256" key="1">
    <source>
        <dbReference type="SAM" id="MobiDB-lite"/>
    </source>
</evidence>
<dbReference type="RefSeq" id="XP_005793600.1">
    <property type="nucleotide sequence ID" value="XM_005793543.1"/>
</dbReference>
<name>A0A0D3KZI6_EMIH1</name>
<dbReference type="HOGENOM" id="CLU_551449_0_0_1"/>
<organism evidence="3 4">
    <name type="scientific">Emiliania huxleyi (strain CCMP1516)</name>
    <dbReference type="NCBI Taxonomy" id="280463"/>
    <lineage>
        <taxon>Eukaryota</taxon>
        <taxon>Haptista</taxon>
        <taxon>Haptophyta</taxon>
        <taxon>Prymnesiophyceae</taxon>
        <taxon>Isochrysidales</taxon>
        <taxon>Noelaerhabdaceae</taxon>
        <taxon>Emiliania</taxon>
    </lineage>
</organism>
<dbReference type="InterPro" id="IPR058917">
    <property type="entry name" value="RESC6_dom"/>
</dbReference>
<dbReference type="AlphaFoldDB" id="A0A0D3KZI6"/>
<dbReference type="GeneID" id="17286441"/>
<dbReference type="EnsemblProtists" id="EOD41171">
    <property type="protein sequence ID" value="EOD41171"/>
    <property type="gene ID" value="EMIHUDRAFT_97425"/>
</dbReference>
<keyword evidence="4" id="KW-1185">Reference proteome</keyword>
<dbReference type="KEGG" id="ehx:EMIHUDRAFT_97425"/>
<evidence type="ECO:0000313" key="3">
    <source>
        <dbReference type="EnsemblProtists" id="EOD41171"/>
    </source>
</evidence>